<name>A0ABW4K024_9HYPH</name>
<dbReference type="Proteomes" id="UP001597327">
    <property type="component" value="Unassembled WGS sequence"/>
</dbReference>
<protein>
    <recommendedName>
        <fullName evidence="4">Transmembrane protein</fullName>
    </recommendedName>
</protein>
<comment type="caution">
    <text evidence="2">The sequence shown here is derived from an EMBL/GenBank/DDBJ whole genome shotgun (WGS) entry which is preliminary data.</text>
</comment>
<dbReference type="EMBL" id="JBHUFA010000016">
    <property type="protein sequence ID" value="MFD1697600.1"/>
    <property type="molecule type" value="Genomic_DNA"/>
</dbReference>
<keyword evidence="3" id="KW-1185">Reference proteome</keyword>
<gene>
    <name evidence="2" type="ORF">ACFSC7_18935</name>
</gene>
<keyword evidence="1" id="KW-1133">Transmembrane helix</keyword>
<sequence length="88" mass="9575">MQGGRPDLPQDAPEEDLEIDIPTLWIFGPWIVALVVLEALPVFGVECLFGWCVVKSIHWQIIVAGLALGVLVLTAGSVALCLRLLRRG</sequence>
<accession>A0ABW4K024</accession>
<feature type="transmembrane region" description="Helical" evidence="1">
    <location>
        <begin position="30"/>
        <end position="54"/>
    </location>
</feature>
<evidence type="ECO:0000256" key="1">
    <source>
        <dbReference type="SAM" id="Phobius"/>
    </source>
</evidence>
<organism evidence="2 3">
    <name type="scientific">Roseibium aestuarii</name>
    <dbReference type="NCBI Taxonomy" id="2600299"/>
    <lineage>
        <taxon>Bacteria</taxon>
        <taxon>Pseudomonadati</taxon>
        <taxon>Pseudomonadota</taxon>
        <taxon>Alphaproteobacteria</taxon>
        <taxon>Hyphomicrobiales</taxon>
        <taxon>Stappiaceae</taxon>
        <taxon>Roseibium</taxon>
    </lineage>
</organism>
<evidence type="ECO:0000313" key="2">
    <source>
        <dbReference type="EMBL" id="MFD1697600.1"/>
    </source>
</evidence>
<dbReference type="RefSeq" id="WP_149893228.1">
    <property type="nucleotide sequence ID" value="NZ_JBHUFA010000016.1"/>
</dbReference>
<feature type="transmembrane region" description="Helical" evidence="1">
    <location>
        <begin position="61"/>
        <end position="85"/>
    </location>
</feature>
<evidence type="ECO:0000313" key="3">
    <source>
        <dbReference type="Proteomes" id="UP001597327"/>
    </source>
</evidence>
<keyword evidence="1" id="KW-0472">Membrane</keyword>
<proteinExistence type="predicted"/>
<evidence type="ECO:0008006" key="4">
    <source>
        <dbReference type="Google" id="ProtNLM"/>
    </source>
</evidence>
<keyword evidence="1" id="KW-0812">Transmembrane</keyword>
<reference evidence="3" key="1">
    <citation type="journal article" date="2019" name="Int. J. Syst. Evol. Microbiol.">
        <title>The Global Catalogue of Microorganisms (GCM) 10K type strain sequencing project: providing services to taxonomists for standard genome sequencing and annotation.</title>
        <authorList>
            <consortium name="The Broad Institute Genomics Platform"/>
            <consortium name="The Broad Institute Genome Sequencing Center for Infectious Disease"/>
            <person name="Wu L."/>
            <person name="Ma J."/>
        </authorList>
    </citation>
    <scope>NUCLEOTIDE SEQUENCE [LARGE SCALE GENOMIC DNA]</scope>
    <source>
        <strain evidence="3">JCM 3369</strain>
    </source>
</reference>